<dbReference type="EMBL" id="VSRR010112569">
    <property type="protein sequence ID" value="MPC98078.1"/>
    <property type="molecule type" value="Genomic_DNA"/>
</dbReference>
<gene>
    <name evidence="1" type="ORF">E2C01_093429</name>
</gene>
<organism evidence="1 2">
    <name type="scientific">Portunus trituberculatus</name>
    <name type="common">Swimming crab</name>
    <name type="synonym">Neptunus trituberculatus</name>
    <dbReference type="NCBI Taxonomy" id="210409"/>
    <lineage>
        <taxon>Eukaryota</taxon>
        <taxon>Metazoa</taxon>
        <taxon>Ecdysozoa</taxon>
        <taxon>Arthropoda</taxon>
        <taxon>Crustacea</taxon>
        <taxon>Multicrustacea</taxon>
        <taxon>Malacostraca</taxon>
        <taxon>Eumalacostraca</taxon>
        <taxon>Eucarida</taxon>
        <taxon>Decapoda</taxon>
        <taxon>Pleocyemata</taxon>
        <taxon>Brachyura</taxon>
        <taxon>Eubrachyura</taxon>
        <taxon>Portunoidea</taxon>
        <taxon>Portunidae</taxon>
        <taxon>Portuninae</taxon>
        <taxon>Portunus</taxon>
    </lineage>
</organism>
<comment type="caution">
    <text evidence="1">The sequence shown here is derived from an EMBL/GenBank/DDBJ whole genome shotgun (WGS) entry which is preliminary data.</text>
</comment>
<keyword evidence="2" id="KW-1185">Reference proteome</keyword>
<name>A0A5B7JYR6_PORTR</name>
<accession>A0A5B7JYR6</accession>
<dbReference type="Proteomes" id="UP000324222">
    <property type="component" value="Unassembled WGS sequence"/>
</dbReference>
<proteinExistence type="predicted"/>
<protein>
    <submittedName>
        <fullName evidence="1">Uncharacterized protein</fullName>
    </submittedName>
</protein>
<evidence type="ECO:0000313" key="1">
    <source>
        <dbReference type="EMBL" id="MPC98078.1"/>
    </source>
</evidence>
<reference evidence="1 2" key="1">
    <citation type="submission" date="2019-05" db="EMBL/GenBank/DDBJ databases">
        <title>Another draft genome of Portunus trituberculatus and its Hox gene families provides insights of decapod evolution.</title>
        <authorList>
            <person name="Jeong J.-H."/>
            <person name="Song I."/>
            <person name="Kim S."/>
            <person name="Choi T."/>
            <person name="Kim D."/>
            <person name="Ryu S."/>
            <person name="Kim W."/>
        </authorList>
    </citation>
    <scope>NUCLEOTIDE SEQUENCE [LARGE SCALE GENOMIC DNA]</scope>
    <source>
        <tissue evidence="1">Muscle</tissue>
    </source>
</reference>
<evidence type="ECO:0000313" key="2">
    <source>
        <dbReference type="Proteomes" id="UP000324222"/>
    </source>
</evidence>
<dbReference type="AlphaFoldDB" id="A0A5B7JYR6"/>
<sequence>MGKQILVTLTHVIRLITLKSNSTNCFRIEIWISHIIIRVISIGWNHRLKFPMSDPKECCWIHIVACESKFAMNNKHY</sequence>